<evidence type="ECO:0000313" key="3">
    <source>
        <dbReference type="Proteomes" id="UP000431401"/>
    </source>
</evidence>
<evidence type="ECO:0000313" key="2">
    <source>
        <dbReference type="EMBL" id="MQY24978.1"/>
    </source>
</evidence>
<dbReference type="AlphaFoldDB" id="A0A7K0DH17"/>
<dbReference type="EMBL" id="WEGI01000001">
    <property type="protein sequence ID" value="MQY24978.1"/>
    <property type="molecule type" value="Genomic_DNA"/>
</dbReference>
<dbReference type="RefSeq" id="WP_227837072.1">
    <property type="nucleotide sequence ID" value="NZ_WEGI01000001.1"/>
</dbReference>
<protein>
    <submittedName>
        <fullName evidence="2">Uncharacterized protein</fullName>
    </submittedName>
</protein>
<proteinExistence type="predicted"/>
<keyword evidence="3" id="KW-1185">Reference proteome</keyword>
<evidence type="ECO:0000256" key="1">
    <source>
        <dbReference type="SAM" id="MobiDB-lite"/>
    </source>
</evidence>
<feature type="region of interest" description="Disordered" evidence="1">
    <location>
        <begin position="1"/>
        <end position="57"/>
    </location>
</feature>
<reference evidence="2 3" key="1">
    <citation type="submission" date="2019-10" db="EMBL/GenBank/DDBJ databases">
        <title>Nocardia macrotermitis sp. nov. and Nocardia aurantia sp. nov., isolated from the gut of fungus growing-termite Macrotermes natalensis.</title>
        <authorList>
            <person name="Benndorf R."/>
            <person name="Schwitalla J."/>
            <person name="Martin K."/>
            <person name="De Beer W."/>
            <person name="Kaster A.-K."/>
            <person name="Vollmers J."/>
            <person name="Poulsen M."/>
            <person name="Beemelmanns C."/>
        </authorList>
    </citation>
    <scope>NUCLEOTIDE SEQUENCE [LARGE SCALE GENOMIC DNA]</scope>
    <source>
        <strain evidence="2 3">RB56</strain>
    </source>
</reference>
<name>A0A7K0DH17_9NOCA</name>
<accession>A0A7K0DH17</accession>
<gene>
    <name evidence="2" type="ORF">NRB56_05320</name>
</gene>
<dbReference type="Proteomes" id="UP000431401">
    <property type="component" value="Unassembled WGS sequence"/>
</dbReference>
<feature type="region of interest" description="Disordered" evidence="1">
    <location>
        <begin position="148"/>
        <end position="169"/>
    </location>
</feature>
<feature type="compositionally biased region" description="Basic and acidic residues" evidence="1">
    <location>
        <begin position="155"/>
        <end position="169"/>
    </location>
</feature>
<comment type="caution">
    <text evidence="2">The sequence shown here is derived from an EMBL/GenBank/DDBJ whole genome shotgun (WGS) entry which is preliminary data.</text>
</comment>
<sequence>MPDRTWFPEDEGDGYPGAFHDGAVYEGAEPESAEPEDDRAAEPVEPESEASPDEPVFTTYTTGEAALRGGEILVTATESGLPMALHVDPAQLRRDPADLADDLLRLCKLAANRAGLARRTQLTALGFEERALDLLGLPTPDVVERTEIGDENDHEYEPRSWLDRDGSVW</sequence>
<feature type="compositionally biased region" description="Acidic residues" evidence="1">
    <location>
        <begin position="28"/>
        <end position="52"/>
    </location>
</feature>
<organism evidence="2 3">
    <name type="scientific">Nocardia aurantia</name>
    <dbReference type="NCBI Taxonomy" id="2585199"/>
    <lineage>
        <taxon>Bacteria</taxon>
        <taxon>Bacillati</taxon>
        <taxon>Actinomycetota</taxon>
        <taxon>Actinomycetes</taxon>
        <taxon>Mycobacteriales</taxon>
        <taxon>Nocardiaceae</taxon>
        <taxon>Nocardia</taxon>
    </lineage>
</organism>